<dbReference type="EMBL" id="BX284603">
    <property type="protein sequence ID" value="CAE17723.1"/>
    <property type="molecule type" value="Genomic_DNA"/>
</dbReference>
<proteinExistence type="predicted"/>
<protein>
    <submittedName>
        <fullName evidence="2">Uncharacterized protein</fullName>
    </submittedName>
</protein>
<dbReference type="SMR" id="Q7YX72"/>
<name>Q7YX72_CAEEL</name>
<sequence length="185" mass="21568">MASDRRFSVTLSEDDLRPHLRKPKPLKPPKPQQSSEIEELIRRNEKREEAKKEVKRRIEEEEKAKEQRKRDEEIRRETHELLVIRELSNNRNDIEMPSIPKLGRRVNNFQYFKWDSDEEIPIIPEERRPASVSRLPPATRASTLCELCTLASRLLDKSSAPTRSAACAHVDAFVGTSSSSHYHNF</sequence>
<dbReference type="AlphaFoldDB" id="Q7YX72"/>
<feature type="region of interest" description="Disordered" evidence="1">
    <location>
        <begin position="1"/>
        <end position="73"/>
    </location>
</feature>
<accession>Q7YX72</accession>
<evidence type="ECO:0000256" key="1">
    <source>
        <dbReference type="SAM" id="MobiDB-lite"/>
    </source>
</evidence>
<evidence type="ECO:0000313" key="2">
    <source>
        <dbReference type="EMBL" id="CAE17723.1"/>
    </source>
</evidence>
<gene>
    <name evidence="2 4" type="ORF">C03C10.7</name>
    <name evidence="2" type="ORF">CELE_C03C10.7</name>
</gene>
<dbReference type="FunCoup" id="Q7YX72">
    <property type="interactions" value="1491"/>
</dbReference>
<evidence type="ECO:0000313" key="3">
    <source>
        <dbReference type="Proteomes" id="UP000001940"/>
    </source>
</evidence>
<feature type="compositionally biased region" description="Basic and acidic residues" evidence="1">
    <location>
        <begin position="39"/>
        <end position="73"/>
    </location>
</feature>
<dbReference type="Bgee" id="WBGene00007273">
    <property type="expression patterns" value="Expressed in multicellular organism and 1 other cell type or tissue"/>
</dbReference>
<dbReference type="AGR" id="WB:WBGene00007273"/>
<dbReference type="GeneID" id="3565954"/>
<organism evidence="2 3">
    <name type="scientific">Caenorhabditis elegans</name>
    <dbReference type="NCBI Taxonomy" id="6239"/>
    <lineage>
        <taxon>Eukaryota</taxon>
        <taxon>Metazoa</taxon>
        <taxon>Ecdysozoa</taxon>
        <taxon>Nematoda</taxon>
        <taxon>Chromadorea</taxon>
        <taxon>Rhabditida</taxon>
        <taxon>Rhabditina</taxon>
        <taxon>Rhabditomorpha</taxon>
        <taxon>Rhabditoidea</taxon>
        <taxon>Rhabditidae</taxon>
        <taxon>Peloderinae</taxon>
        <taxon>Caenorhabditis</taxon>
    </lineage>
</organism>
<dbReference type="InParanoid" id="Q7YX72"/>
<keyword evidence="3" id="KW-1185">Reference proteome</keyword>
<dbReference type="UCSC" id="C03C10.7">
    <property type="organism name" value="c. elegans"/>
</dbReference>
<dbReference type="PaxDb" id="6239-C03C10.7"/>
<dbReference type="Proteomes" id="UP000001940">
    <property type="component" value="Chromosome III"/>
</dbReference>
<dbReference type="eggNOG" id="ENOG502THY8">
    <property type="taxonomic scope" value="Eukaryota"/>
</dbReference>
<evidence type="ECO:0000313" key="4">
    <source>
        <dbReference type="WormBase" id="C03C10.7"/>
    </source>
</evidence>
<dbReference type="KEGG" id="cel:CELE_C03C10.7"/>
<dbReference type="HOGENOM" id="CLU_125628_0_0_1"/>
<dbReference type="CTD" id="3565954"/>
<dbReference type="RefSeq" id="NP_001021140.1">
    <property type="nucleotide sequence ID" value="NM_001025969.2"/>
</dbReference>
<reference evidence="2 3" key="1">
    <citation type="journal article" date="1998" name="Science">
        <title>Genome sequence of the nematode C. elegans: a platform for investigating biology.</title>
        <authorList>
            <consortium name="The C. elegans sequencing consortium"/>
            <person name="Sulson J.E."/>
            <person name="Waterston R."/>
        </authorList>
    </citation>
    <scope>NUCLEOTIDE SEQUENCE [LARGE SCALE GENOMIC DNA]</scope>
    <source>
        <strain evidence="2 3">Bristol N2</strain>
    </source>
</reference>
<dbReference type="OMA" id="KSAACAH"/>
<dbReference type="OrthoDB" id="5859082at2759"/>
<dbReference type="WormBase" id="C03C10.7">
    <property type="protein sequence ID" value="CE34650"/>
    <property type="gene ID" value="WBGene00007273"/>
</dbReference>